<dbReference type="AlphaFoldDB" id="M3IL21"/>
<sequence length="32" mass="3521">SWNMITSSTVSGGWQMSNSMFDSGVSHGNWIE</sequence>
<dbReference type="HOGENOM" id="CLU_3394194_0_0_1"/>
<dbReference type="Proteomes" id="UP000011777">
    <property type="component" value="Unassembled WGS sequence"/>
</dbReference>
<dbReference type="EMBL" id="AOGT01001734">
    <property type="protein sequence ID" value="EMG47066.1"/>
    <property type="molecule type" value="Genomic_DNA"/>
</dbReference>
<name>M3IL21_CANMX</name>
<protein>
    <submittedName>
        <fullName evidence="1">Uncharacterized protein</fullName>
    </submittedName>
</protein>
<organism evidence="1 2">
    <name type="scientific">Candida maltosa (strain Xu316)</name>
    <name type="common">Yeast</name>
    <dbReference type="NCBI Taxonomy" id="1245528"/>
    <lineage>
        <taxon>Eukaryota</taxon>
        <taxon>Fungi</taxon>
        <taxon>Dikarya</taxon>
        <taxon>Ascomycota</taxon>
        <taxon>Saccharomycotina</taxon>
        <taxon>Pichiomycetes</taxon>
        <taxon>Debaryomycetaceae</taxon>
        <taxon>Candida/Lodderomyces clade</taxon>
        <taxon>Candida</taxon>
    </lineage>
</organism>
<reference evidence="1 2" key="1">
    <citation type="submission" date="2013-02" db="EMBL/GenBank/DDBJ databases">
        <title>Genome sequence of Candida maltosa Xu316, a potential industrial strain for xylitol and ethanol production.</title>
        <authorList>
            <person name="Yu J."/>
            <person name="Wang Q."/>
            <person name="Geng X."/>
            <person name="Bao W."/>
            <person name="He P."/>
            <person name="Cai J."/>
        </authorList>
    </citation>
    <scope>NUCLEOTIDE SEQUENCE [LARGE SCALE GENOMIC DNA]</scope>
    <source>
        <strain evidence="2">Xu316</strain>
    </source>
</reference>
<evidence type="ECO:0000313" key="1">
    <source>
        <dbReference type="EMBL" id="EMG47066.1"/>
    </source>
</evidence>
<gene>
    <name evidence="1" type="ORF">G210_2658</name>
</gene>
<keyword evidence="2" id="KW-1185">Reference proteome</keyword>
<accession>M3IL21</accession>
<comment type="caution">
    <text evidence="1">The sequence shown here is derived from an EMBL/GenBank/DDBJ whole genome shotgun (WGS) entry which is preliminary data.</text>
</comment>
<proteinExistence type="predicted"/>
<evidence type="ECO:0000313" key="2">
    <source>
        <dbReference type="Proteomes" id="UP000011777"/>
    </source>
</evidence>
<feature type="non-terminal residue" evidence="1">
    <location>
        <position position="1"/>
    </location>
</feature>